<evidence type="ECO:0000256" key="6">
    <source>
        <dbReference type="SAM" id="Phobius"/>
    </source>
</evidence>
<organism evidence="8">
    <name type="scientific">Xenopsylla cheopis</name>
    <name type="common">Oriental rat flea</name>
    <name type="synonym">Pulex cheopis</name>
    <dbReference type="NCBI Taxonomy" id="163159"/>
    <lineage>
        <taxon>Eukaryota</taxon>
        <taxon>Metazoa</taxon>
        <taxon>Ecdysozoa</taxon>
        <taxon>Arthropoda</taxon>
        <taxon>Hexapoda</taxon>
        <taxon>Insecta</taxon>
        <taxon>Pterygota</taxon>
        <taxon>Neoptera</taxon>
        <taxon>Endopterygota</taxon>
        <taxon>Siphonaptera</taxon>
        <taxon>Pulicidae</taxon>
        <taxon>Xenopsyllinae</taxon>
        <taxon>Xenopsylla</taxon>
    </lineage>
</organism>
<dbReference type="CDD" id="cd07042">
    <property type="entry name" value="STAS_SulP_like_sulfate_transporter"/>
    <property type="match status" value="1"/>
</dbReference>
<keyword evidence="3 6" id="KW-1133">Transmembrane helix</keyword>
<evidence type="ECO:0000313" key="8">
    <source>
        <dbReference type="EMBL" id="NOV46456.1"/>
    </source>
</evidence>
<dbReference type="AlphaFoldDB" id="A0A6M2DK75"/>
<feature type="region of interest" description="Disordered" evidence="5">
    <location>
        <begin position="1"/>
        <end position="27"/>
    </location>
</feature>
<evidence type="ECO:0000256" key="1">
    <source>
        <dbReference type="ARBA" id="ARBA00004141"/>
    </source>
</evidence>
<feature type="domain" description="SLC26A/SulP transporter" evidence="7">
    <location>
        <begin position="67"/>
        <end position="446"/>
    </location>
</feature>
<comment type="subcellular location">
    <subcellularLocation>
        <location evidence="1">Membrane</location>
        <topology evidence="1">Multi-pass membrane protein</topology>
    </subcellularLocation>
</comment>
<keyword evidence="4 6" id="KW-0472">Membrane</keyword>
<evidence type="ECO:0000256" key="4">
    <source>
        <dbReference type="ARBA" id="ARBA00023136"/>
    </source>
</evidence>
<dbReference type="GO" id="GO:0055085">
    <property type="term" value="P:transmembrane transport"/>
    <property type="evidence" value="ECO:0007669"/>
    <property type="project" value="InterPro"/>
</dbReference>
<dbReference type="InterPro" id="IPR011547">
    <property type="entry name" value="SLC26A/SulP_dom"/>
</dbReference>
<protein>
    <submittedName>
        <fullName evidence="8">Putative sulfate/bicarbonate/oxalate exchanger sat-1</fullName>
    </submittedName>
</protein>
<dbReference type="Pfam" id="PF00916">
    <property type="entry name" value="Sulfate_transp"/>
    <property type="match status" value="1"/>
</dbReference>
<dbReference type="EMBL" id="GIIL01002730">
    <property type="protein sequence ID" value="NOV46456.1"/>
    <property type="molecule type" value="Transcribed_RNA"/>
</dbReference>
<evidence type="ECO:0000256" key="3">
    <source>
        <dbReference type="ARBA" id="ARBA00022989"/>
    </source>
</evidence>
<feature type="transmembrane region" description="Helical" evidence="6">
    <location>
        <begin position="98"/>
        <end position="128"/>
    </location>
</feature>
<dbReference type="PANTHER" id="PTHR11814">
    <property type="entry name" value="SULFATE TRANSPORTER"/>
    <property type="match status" value="1"/>
</dbReference>
<feature type="transmembrane region" description="Helical" evidence="6">
    <location>
        <begin position="347"/>
        <end position="364"/>
    </location>
</feature>
<evidence type="ECO:0000256" key="5">
    <source>
        <dbReference type="SAM" id="MobiDB-lite"/>
    </source>
</evidence>
<feature type="transmembrane region" description="Helical" evidence="6">
    <location>
        <begin position="69"/>
        <end position="92"/>
    </location>
</feature>
<feature type="transmembrane region" description="Helical" evidence="6">
    <location>
        <begin position="312"/>
        <end position="335"/>
    </location>
</feature>
<feature type="transmembrane region" description="Helical" evidence="6">
    <location>
        <begin position="384"/>
        <end position="407"/>
    </location>
</feature>
<evidence type="ECO:0000256" key="2">
    <source>
        <dbReference type="ARBA" id="ARBA00022692"/>
    </source>
</evidence>
<reference evidence="8" key="1">
    <citation type="submission" date="2020-03" db="EMBL/GenBank/DDBJ databases">
        <title>Transcriptomic Profiling of the Digestive Tract of the Rat Flea, Xenopsylla cheopis, Following Blood Feeding and Infection with Yersinia pestis.</title>
        <authorList>
            <person name="Bland D.M."/>
            <person name="Martens C.A."/>
            <person name="Virtaneva K."/>
            <person name="Kanakabandi K."/>
            <person name="Long D."/>
            <person name="Rosenke R."/>
            <person name="Saturday G.A."/>
            <person name="Hoyt F.H."/>
            <person name="Bruno D.P."/>
            <person name="Ribeiro J.M.C."/>
            <person name="Hinnebusch J."/>
        </authorList>
    </citation>
    <scope>NUCLEOTIDE SEQUENCE</scope>
</reference>
<keyword evidence="2 6" id="KW-0812">Transmembrane</keyword>
<feature type="transmembrane region" description="Helical" evidence="6">
    <location>
        <begin position="140"/>
        <end position="162"/>
    </location>
</feature>
<dbReference type="InterPro" id="IPR036513">
    <property type="entry name" value="STAS_dom_sf"/>
</dbReference>
<dbReference type="Gene3D" id="3.30.750.24">
    <property type="entry name" value="STAS domain"/>
    <property type="match status" value="1"/>
</dbReference>
<proteinExistence type="predicted"/>
<dbReference type="InterPro" id="IPR001902">
    <property type="entry name" value="SLC26A/SulP_fam"/>
</dbReference>
<feature type="transmembrane region" description="Helical" evidence="6">
    <location>
        <begin position="216"/>
        <end position="233"/>
    </location>
</feature>
<name>A0A6M2DK75_XENCH</name>
<dbReference type="GO" id="GO:0016020">
    <property type="term" value="C:membrane"/>
    <property type="evidence" value="ECO:0007669"/>
    <property type="project" value="UniProtKB-SubCell"/>
</dbReference>
<feature type="transmembrane region" description="Helical" evidence="6">
    <location>
        <begin position="445"/>
        <end position="472"/>
    </location>
</feature>
<feature type="compositionally biased region" description="Polar residues" evidence="5">
    <location>
        <begin position="7"/>
        <end position="18"/>
    </location>
</feature>
<feature type="transmembrane region" description="Helical" evidence="6">
    <location>
        <begin position="254"/>
        <end position="271"/>
    </location>
</feature>
<dbReference type="SUPFAM" id="SSF52091">
    <property type="entry name" value="SpoIIaa-like"/>
    <property type="match status" value="1"/>
</dbReference>
<accession>A0A6M2DK75</accession>
<sequence>MKRESFELTNNGNQVKQGNGTGERVQRPTVRSHVANLAQSCCTRKTLERHLPVLTWLPNYTWDKLGRDAIAGLTVGLTAIPQGIAYAVVAGLEPQYGLYAGFMGCFVYIFLGGCKDVTIGPTAIMALMVQRYVQDLGPDFAILSTFLGGLVILALGLLHLGFLVEFISMPVTAGFTSAAAITIASSQFKSLLGLPGSGNSFVDAVGNVFKNISHTQLWDTILGVSTIVLLLLLRKLKDVKGRWSKVARGFSLGRNAIAVIGGTLLAYLLSINDINPFKLTGKVGEGLPPFRLPPFSTEVNNKTIGFTEMVQLLGGSVAALPLVSILESIAIAKAFSKGRTVDATQEMLALGTCNLLGSFFMSMPTTGSFTRTAVNNASGVETTLGGAFTGALILIALSVLTSTFYYIPKATLAAVILCAMFFMLEIDHVKLIWRTRKIDILPFIVTWLVCLFFGLEYGMLAGVSFNLLFILYSTARPNMAVKFAQVDGREIMIVTPDQSLVFCASDYVRSYVLEHCGTDNKLIVVINGENINSIDTTVARGFKVLCDDMKVREQTIYFWNWNKTSSSVMRRLDPKTDNLFRQSETIDGVLLKSDDITHVITSENGNVA</sequence>
<evidence type="ECO:0000259" key="7">
    <source>
        <dbReference type="Pfam" id="PF00916"/>
    </source>
</evidence>